<dbReference type="OrthoDB" id="9795032at2"/>
<comment type="cofactor">
    <cofactor evidence="11">
        <name>Mg(2+)</name>
        <dbReference type="ChEBI" id="CHEBI:18420"/>
    </cofactor>
</comment>
<sequence>MEQRQQRKLDHIRHALALADGPQTNGFEDVRLVPQALSGVDMNAIDLGCAFLGKRLRLPLLINAITGGTAQVTGINAALGRVARQAGVALAVGSQAAAIRDASLWPTYRVARQANPDGVLIANVNPNVAVADALRAIEAIEADGLQVHVNVAQELNMTEGDRDFHRWLDNIAAIVKASPVPVIVKEVGCGISAEVTARLLDAGVRYIDTGGAGGTNFVAIEQQRRQVPAVQTAQDAQTPSLLPADQAALMAWGLPTAVSLAEVLYAVRRFRREARSSTAVGQQEHLPAPGDDVHVIASGGVRGGFEVAKALVMGASLVAVAGEVLRYLLTPQGDWHESGEQAALDYLDRLQRGCATAMTMVGSGDIASLQRCPYVLTGATQAWLSQRGMN</sequence>
<feature type="domain" description="FMN-dependent dehydrogenase" evidence="12">
    <location>
        <begin position="166"/>
        <end position="371"/>
    </location>
</feature>
<dbReference type="SUPFAM" id="SSF51395">
    <property type="entry name" value="FMN-linked oxidoreductases"/>
    <property type="match status" value="1"/>
</dbReference>
<feature type="binding site" evidence="11">
    <location>
        <position position="123"/>
    </location>
    <ligand>
        <name>FMN</name>
        <dbReference type="ChEBI" id="CHEBI:58210"/>
    </ligand>
</feature>
<accession>A0A4R2RJB7</accession>
<dbReference type="Pfam" id="PF01070">
    <property type="entry name" value="FMN_dh"/>
    <property type="match status" value="1"/>
</dbReference>
<evidence type="ECO:0000256" key="2">
    <source>
        <dbReference type="ARBA" id="ARBA00022490"/>
    </source>
</evidence>
<evidence type="ECO:0000256" key="6">
    <source>
        <dbReference type="ARBA" id="ARBA00022842"/>
    </source>
</evidence>
<comment type="catalytic activity">
    <reaction evidence="11">
        <text>isopentenyl diphosphate = dimethylallyl diphosphate</text>
        <dbReference type="Rhea" id="RHEA:23284"/>
        <dbReference type="ChEBI" id="CHEBI:57623"/>
        <dbReference type="ChEBI" id="CHEBI:128769"/>
        <dbReference type="EC" id="5.3.3.2"/>
    </reaction>
</comment>
<feature type="binding site" evidence="11">
    <location>
        <position position="154"/>
    </location>
    <ligand>
        <name>Mg(2+)</name>
        <dbReference type="ChEBI" id="CHEBI:18420"/>
    </ligand>
</feature>
<evidence type="ECO:0000256" key="9">
    <source>
        <dbReference type="ARBA" id="ARBA00023235"/>
    </source>
</evidence>
<evidence type="ECO:0000313" key="13">
    <source>
        <dbReference type="EMBL" id="TCP62599.1"/>
    </source>
</evidence>
<dbReference type="GO" id="GO:0000287">
    <property type="term" value="F:magnesium ion binding"/>
    <property type="evidence" value="ECO:0007669"/>
    <property type="project" value="UniProtKB-UniRule"/>
</dbReference>
<dbReference type="CDD" id="cd02811">
    <property type="entry name" value="IDI-2_FMN"/>
    <property type="match status" value="1"/>
</dbReference>
<keyword evidence="4 11" id="KW-0288">FMN</keyword>
<dbReference type="GO" id="GO:0004452">
    <property type="term" value="F:isopentenyl-diphosphate delta-isomerase activity"/>
    <property type="evidence" value="ECO:0007669"/>
    <property type="project" value="UniProtKB-UniRule"/>
</dbReference>
<organism evidence="13 14">
    <name type="scientific">Heliophilum fasciatum</name>
    <dbReference type="NCBI Taxonomy" id="35700"/>
    <lineage>
        <taxon>Bacteria</taxon>
        <taxon>Bacillati</taxon>
        <taxon>Bacillota</taxon>
        <taxon>Clostridia</taxon>
        <taxon>Eubacteriales</taxon>
        <taxon>Heliobacteriaceae</taxon>
        <taxon>Heliophilum</taxon>
    </lineage>
</organism>
<dbReference type="PANTHER" id="PTHR43665:SF1">
    <property type="entry name" value="ISOPENTENYL-DIPHOSPHATE DELTA-ISOMERASE"/>
    <property type="match status" value="1"/>
</dbReference>
<feature type="binding site" evidence="11">
    <location>
        <begin position="321"/>
        <end position="322"/>
    </location>
    <ligand>
        <name>FMN</name>
        <dbReference type="ChEBI" id="CHEBI:58210"/>
    </ligand>
</feature>
<keyword evidence="3 11" id="KW-0285">Flavoprotein</keyword>
<comment type="subunit">
    <text evidence="10 11">Homooctamer. Dimer of tetramers.</text>
</comment>
<evidence type="ECO:0000256" key="4">
    <source>
        <dbReference type="ARBA" id="ARBA00022643"/>
    </source>
</evidence>
<reference evidence="13 14" key="1">
    <citation type="submission" date="2019-03" db="EMBL/GenBank/DDBJ databases">
        <title>Genomic Encyclopedia of Type Strains, Phase IV (KMG-IV): sequencing the most valuable type-strain genomes for metagenomic binning, comparative biology and taxonomic classification.</title>
        <authorList>
            <person name="Goeker M."/>
        </authorList>
    </citation>
    <scope>NUCLEOTIDE SEQUENCE [LARGE SCALE GENOMIC DNA]</scope>
    <source>
        <strain evidence="13 14">DSM 11170</strain>
    </source>
</reference>
<keyword evidence="9 11" id="KW-0413">Isomerase</keyword>
<feature type="binding site" evidence="11">
    <location>
        <position position="153"/>
    </location>
    <ligand>
        <name>substrate</name>
    </ligand>
</feature>
<name>A0A4R2RJB7_9FIRM</name>
<evidence type="ECO:0000256" key="11">
    <source>
        <dbReference type="HAMAP-Rule" id="MF_00354"/>
    </source>
</evidence>
<comment type="cofactor">
    <cofactor evidence="1 11">
        <name>FMN</name>
        <dbReference type="ChEBI" id="CHEBI:58210"/>
    </cofactor>
</comment>
<dbReference type="PIRSF" id="PIRSF003314">
    <property type="entry name" value="IPP_isomerase"/>
    <property type="match status" value="1"/>
</dbReference>
<dbReference type="PANTHER" id="PTHR43665">
    <property type="entry name" value="ISOPENTENYL-DIPHOSPHATE DELTA-ISOMERASE"/>
    <property type="match status" value="1"/>
</dbReference>
<keyword evidence="2 11" id="KW-0963">Cytoplasm</keyword>
<keyword evidence="5 11" id="KW-0479">Metal-binding</keyword>
<keyword evidence="8 11" id="KW-0414">Isoprene biosynthesis</keyword>
<dbReference type="GO" id="GO:0010181">
    <property type="term" value="F:FMN binding"/>
    <property type="evidence" value="ECO:0007669"/>
    <property type="project" value="UniProtKB-UniRule"/>
</dbReference>
<comment type="caution">
    <text evidence="13">The sequence shown here is derived from an EMBL/GenBank/DDBJ whole genome shotgun (WGS) entry which is preliminary data.</text>
</comment>
<dbReference type="RefSeq" id="WP_131919773.1">
    <property type="nucleotide sequence ID" value="NZ_JAOQNU010000019.1"/>
</dbReference>
<comment type="similarity">
    <text evidence="11">Belongs to the IPP isomerase type 2 family.</text>
</comment>
<feature type="binding site" evidence="11">
    <location>
        <begin position="64"/>
        <end position="66"/>
    </location>
    <ligand>
        <name>FMN</name>
        <dbReference type="ChEBI" id="CHEBI:58210"/>
    </ligand>
</feature>
<feature type="binding site" evidence="11">
    <location>
        <position position="94"/>
    </location>
    <ligand>
        <name>FMN</name>
        <dbReference type="ChEBI" id="CHEBI:58210"/>
    </ligand>
</feature>
<proteinExistence type="inferred from homology"/>
<evidence type="ECO:0000256" key="1">
    <source>
        <dbReference type="ARBA" id="ARBA00001917"/>
    </source>
</evidence>
<keyword evidence="14" id="KW-1185">Reference proteome</keyword>
<feature type="binding site" evidence="11">
    <location>
        <begin position="7"/>
        <end position="8"/>
    </location>
    <ligand>
        <name>substrate</name>
    </ligand>
</feature>
<evidence type="ECO:0000256" key="7">
    <source>
        <dbReference type="ARBA" id="ARBA00022857"/>
    </source>
</evidence>
<dbReference type="InterPro" id="IPR013785">
    <property type="entry name" value="Aldolase_TIM"/>
</dbReference>
<feature type="binding site" evidence="11">
    <location>
        <position position="215"/>
    </location>
    <ligand>
        <name>FMN</name>
        <dbReference type="ChEBI" id="CHEBI:58210"/>
    </ligand>
</feature>
<feature type="binding site" evidence="11">
    <location>
        <position position="185"/>
    </location>
    <ligand>
        <name>FMN</name>
        <dbReference type="ChEBI" id="CHEBI:58210"/>
    </ligand>
</feature>
<evidence type="ECO:0000256" key="5">
    <source>
        <dbReference type="ARBA" id="ARBA00022723"/>
    </source>
</evidence>
<gene>
    <name evidence="11" type="primary">fni</name>
    <name evidence="13" type="ORF">EDD73_12016</name>
</gene>
<dbReference type="HAMAP" id="MF_00354">
    <property type="entry name" value="Idi_2"/>
    <property type="match status" value="1"/>
</dbReference>
<comment type="subcellular location">
    <subcellularLocation>
        <location evidence="11">Cytoplasm</location>
    </subcellularLocation>
</comment>
<comment type="function">
    <text evidence="11">Involved in the biosynthesis of isoprenoids. Catalyzes the 1,3-allylic rearrangement of the homoallylic substrate isopentenyl (IPP) to its allylic isomer, dimethylallyl diphosphate (DMAPP).</text>
</comment>
<dbReference type="InterPro" id="IPR011179">
    <property type="entry name" value="IPdP_isomerase"/>
</dbReference>
<evidence type="ECO:0000256" key="8">
    <source>
        <dbReference type="ARBA" id="ARBA00023229"/>
    </source>
</evidence>
<dbReference type="EMBL" id="SLXT01000020">
    <property type="protein sequence ID" value="TCP62599.1"/>
    <property type="molecule type" value="Genomic_DNA"/>
</dbReference>
<dbReference type="Proteomes" id="UP000294813">
    <property type="component" value="Unassembled WGS sequence"/>
</dbReference>
<dbReference type="GO" id="GO:0008299">
    <property type="term" value="P:isoprenoid biosynthetic process"/>
    <property type="evidence" value="ECO:0007669"/>
    <property type="project" value="UniProtKB-UniRule"/>
</dbReference>
<evidence type="ECO:0000256" key="3">
    <source>
        <dbReference type="ARBA" id="ARBA00022630"/>
    </source>
</evidence>
<dbReference type="GO" id="GO:0005737">
    <property type="term" value="C:cytoplasm"/>
    <property type="evidence" value="ECO:0007669"/>
    <property type="project" value="UniProtKB-SubCell"/>
</dbReference>
<evidence type="ECO:0000313" key="14">
    <source>
        <dbReference type="Proteomes" id="UP000294813"/>
    </source>
</evidence>
<dbReference type="EC" id="5.3.3.2" evidence="11"/>
<evidence type="ECO:0000259" key="12">
    <source>
        <dbReference type="Pfam" id="PF01070"/>
    </source>
</evidence>
<comment type="caution">
    <text evidence="11">Lacks conserved residue(s) required for the propagation of feature annotation.</text>
</comment>
<dbReference type="Gene3D" id="3.20.20.70">
    <property type="entry name" value="Aldolase class I"/>
    <property type="match status" value="1"/>
</dbReference>
<keyword evidence="6 11" id="KW-0460">Magnesium</keyword>
<dbReference type="AlphaFoldDB" id="A0A4R2RJB7"/>
<dbReference type="GO" id="GO:0016491">
    <property type="term" value="F:oxidoreductase activity"/>
    <property type="evidence" value="ECO:0007669"/>
    <property type="project" value="InterPro"/>
</dbReference>
<protein>
    <recommendedName>
        <fullName evidence="11">Isopentenyl-diphosphate delta-isomerase</fullName>
        <shortName evidence="11">IPP isomerase</shortName>
        <ecNumber evidence="11">5.3.3.2</ecNumber>
    </recommendedName>
    <alternativeName>
        <fullName evidence="11">Isopentenyl diphosphate:dimethylallyl diphosphate isomerase</fullName>
    </alternativeName>
    <alternativeName>
        <fullName evidence="11">Isopentenyl pyrophosphate isomerase</fullName>
    </alternativeName>
    <alternativeName>
        <fullName evidence="11">Type 2 isopentenyl diphosphate isomerase</fullName>
        <shortName evidence="11">IDI-2</shortName>
    </alternativeName>
</protein>
<keyword evidence="7 11" id="KW-0521">NADP</keyword>
<dbReference type="GO" id="GO:0070402">
    <property type="term" value="F:NADPH binding"/>
    <property type="evidence" value="ECO:0007669"/>
    <property type="project" value="UniProtKB-UniRule"/>
</dbReference>
<evidence type="ECO:0000256" key="10">
    <source>
        <dbReference type="ARBA" id="ARBA00025810"/>
    </source>
</evidence>
<comment type="cofactor">
    <cofactor evidence="11">
        <name>NADPH</name>
        <dbReference type="ChEBI" id="CHEBI:57783"/>
    </cofactor>
</comment>
<feature type="binding site" evidence="11">
    <location>
        <begin position="300"/>
        <end position="302"/>
    </location>
    <ligand>
        <name>FMN</name>
        <dbReference type="ChEBI" id="CHEBI:58210"/>
    </ligand>
</feature>
<dbReference type="InterPro" id="IPR000262">
    <property type="entry name" value="FMN-dep_DH"/>
</dbReference>